<evidence type="ECO:0000313" key="2">
    <source>
        <dbReference type="Proteomes" id="UP000499080"/>
    </source>
</evidence>
<gene>
    <name evidence="1" type="ORF">AVEN_266950_1</name>
</gene>
<dbReference type="AlphaFoldDB" id="A0A4Y2KX91"/>
<comment type="caution">
    <text evidence="1">The sequence shown here is derived from an EMBL/GenBank/DDBJ whole genome shotgun (WGS) entry which is preliminary data.</text>
</comment>
<accession>A0A4Y2KX91</accession>
<evidence type="ECO:0000313" key="1">
    <source>
        <dbReference type="EMBL" id="GBN06739.1"/>
    </source>
</evidence>
<reference evidence="1 2" key="1">
    <citation type="journal article" date="2019" name="Sci. Rep.">
        <title>Orb-weaving spider Araneus ventricosus genome elucidates the spidroin gene catalogue.</title>
        <authorList>
            <person name="Kono N."/>
            <person name="Nakamura H."/>
            <person name="Ohtoshi R."/>
            <person name="Moran D.A.P."/>
            <person name="Shinohara A."/>
            <person name="Yoshida Y."/>
            <person name="Fujiwara M."/>
            <person name="Mori M."/>
            <person name="Tomita M."/>
            <person name="Arakawa K."/>
        </authorList>
    </citation>
    <scope>NUCLEOTIDE SEQUENCE [LARGE SCALE GENOMIC DNA]</scope>
</reference>
<sequence length="103" mass="12092">MLPEFLENRKYYLVPERRKRPAAGLLLSSYYTPTDNREGAGETYNSEVGISSEGHQQNERPTAWLQRRHESGCSHQRATKKYSNNKKRWQAWLSAHYRHQGSL</sequence>
<dbReference type="EMBL" id="BGPR01005095">
    <property type="protein sequence ID" value="GBN06739.1"/>
    <property type="molecule type" value="Genomic_DNA"/>
</dbReference>
<name>A0A4Y2KX91_ARAVE</name>
<protein>
    <submittedName>
        <fullName evidence="1">Uncharacterized protein</fullName>
    </submittedName>
</protein>
<dbReference type="OrthoDB" id="4842715at2759"/>
<keyword evidence="2" id="KW-1185">Reference proteome</keyword>
<proteinExistence type="predicted"/>
<dbReference type="Proteomes" id="UP000499080">
    <property type="component" value="Unassembled WGS sequence"/>
</dbReference>
<organism evidence="1 2">
    <name type="scientific">Araneus ventricosus</name>
    <name type="common">Orbweaver spider</name>
    <name type="synonym">Epeira ventricosa</name>
    <dbReference type="NCBI Taxonomy" id="182803"/>
    <lineage>
        <taxon>Eukaryota</taxon>
        <taxon>Metazoa</taxon>
        <taxon>Ecdysozoa</taxon>
        <taxon>Arthropoda</taxon>
        <taxon>Chelicerata</taxon>
        <taxon>Arachnida</taxon>
        <taxon>Araneae</taxon>
        <taxon>Araneomorphae</taxon>
        <taxon>Entelegynae</taxon>
        <taxon>Araneoidea</taxon>
        <taxon>Araneidae</taxon>
        <taxon>Araneus</taxon>
    </lineage>
</organism>